<keyword evidence="10" id="KW-0282">Flagellum</keyword>
<proteinExistence type="inferred from homology"/>
<feature type="domain" description="Flagellar basal-body/hook protein C-terminal" evidence="8">
    <location>
        <begin position="434"/>
        <end position="474"/>
    </location>
</feature>
<comment type="subcellular location">
    <subcellularLocation>
        <location evidence="1">Bacterial flagellum</location>
    </subcellularLocation>
    <subcellularLocation>
        <location evidence="2">Secreted</location>
    </subcellularLocation>
</comment>
<feature type="domain" description="Flagellar hook-associated protein FlgK helical" evidence="9">
    <location>
        <begin position="101"/>
        <end position="345"/>
    </location>
</feature>
<dbReference type="NCBIfam" id="TIGR02492">
    <property type="entry name" value="flgK_ends"/>
    <property type="match status" value="1"/>
</dbReference>
<comment type="similarity">
    <text evidence="3">Belongs to the flagella basal body rod proteins family.</text>
</comment>
<evidence type="ECO:0000256" key="1">
    <source>
        <dbReference type="ARBA" id="ARBA00004365"/>
    </source>
</evidence>
<dbReference type="PANTHER" id="PTHR30033:SF1">
    <property type="entry name" value="FLAGELLAR HOOK-ASSOCIATED PROTEIN 1"/>
    <property type="match status" value="1"/>
</dbReference>
<evidence type="ECO:0000259" key="7">
    <source>
        <dbReference type="Pfam" id="PF00460"/>
    </source>
</evidence>
<dbReference type="SUPFAM" id="SSF64518">
    <property type="entry name" value="Phase 1 flagellin"/>
    <property type="match status" value="1"/>
</dbReference>
<protein>
    <recommendedName>
        <fullName evidence="4">Flagellar hook-associated protein 1</fullName>
    </recommendedName>
</protein>
<organism evidence="10 11">
    <name type="scientific">Schaalia naturae</name>
    <dbReference type="NCBI Taxonomy" id="635203"/>
    <lineage>
        <taxon>Bacteria</taxon>
        <taxon>Bacillati</taxon>
        <taxon>Actinomycetota</taxon>
        <taxon>Actinomycetes</taxon>
        <taxon>Actinomycetales</taxon>
        <taxon>Actinomycetaceae</taxon>
        <taxon>Schaalia</taxon>
    </lineage>
</organism>
<accession>A0ABW2SP09</accession>
<evidence type="ECO:0000256" key="4">
    <source>
        <dbReference type="ARBA" id="ARBA00016244"/>
    </source>
</evidence>
<dbReference type="InterPro" id="IPR002371">
    <property type="entry name" value="FlgK"/>
</dbReference>
<evidence type="ECO:0000313" key="11">
    <source>
        <dbReference type="Proteomes" id="UP001596527"/>
    </source>
</evidence>
<evidence type="ECO:0000259" key="9">
    <source>
        <dbReference type="Pfam" id="PF22638"/>
    </source>
</evidence>
<dbReference type="PANTHER" id="PTHR30033">
    <property type="entry name" value="FLAGELLAR HOOK-ASSOCIATED PROTEIN 1"/>
    <property type="match status" value="1"/>
</dbReference>
<dbReference type="Pfam" id="PF00460">
    <property type="entry name" value="Flg_bb_rod"/>
    <property type="match status" value="1"/>
</dbReference>
<evidence type="ECO:0000256" key="6">
    <source>
        <dbReference type="ARBA" id="ARBA00023143"/>
    </source>
</evidence>
<dbReference type="InterPro" id="IPR053927">
    <property type="entry name" value="FlgK_helical"/>
</dbReference>
<dbReference type="EMBL" id="JBHTEF010000001">
    <property type="protein sequence ID" value="MFC7581203.1"/>
    <property type="molecule type" value="Genomic_DNA"/>
</dbReference>
<comment type="caution">
    <text evidence="10">The sequence shown here is derived from an EMBL/GenBank/DDBJ whole genome shotgun (WGS) entry which is preliminary data.</text>
</comment>
<keyword evidence="5" id="KW-0964">Secreted</keyword>
<reference evidence="11" key="1">
    <citation type="journal article" date="2019" name="Int. J. Syst. Evol. Microbiol.">
        <title>The Global Catalogue of Microorganisms (GCM) 10K type strain sequencing project: providing services to taxonomists for standard genome sequencing and annotation.</title>
        <authorList>
            <consortium name="The Broad Institute Genomics Platform"/>
            <consortium name="The Broad Institute Genome Sequencing Center for Infectious Disease"/>
            <person name="Wu L."/>
            <person name="Ma J."/>
        </authorList>
    </citation>
    <scope>NUCLEOTIDE SEQUENCE [LARGE SCALE GENOMIC DNA]</scope>
    <source>
        <strain evidence="11">CCUG 56698</strain>
    </source>
</reference>
<dbReference type="InterPro" id="IPR010930">
    <property type="entry name" value="Flg_bb/hook_C_dom"/>
</dbReference>
<dbReference type="Proteomes" id="UP001596527">
    <property type="component" value="Unassembled WGS sequence"/>
</dbReference>
<keyword evidence="10" id="KW-0969">Cilium</keyword>
<evidence type="ECO:0000256" key="5">
    <source>
        <dbReference type="ARBA" id="ARBA00022525"/>
    </source>
</evidence>
<feature type="domain" description="Flagellar basal body rod protein N-terminal" evidence="7">
    <location>
        <begin position="7"/>
        <end position="37"/>
    </location>
</feature>
<name>A0ABW2SP09_9ACTO</name>
<dbReference type="Pfam" id="PF06429">
    <property type="entry name" value="Flg_bbr_C"/>
    <property type="match status" value="1"/>
</dbReference>
<evidence type="ECO:0000256" key="2">
    <source>
        <dbReference type="ARBA" id="ARBA00004613"/>
    </source>
</evidence>
<gene>
    <name evidence="10" type="primary">flgK</name>
    <name evidence="10" type="ORF">ACFQWG_08330</name>
</gene>
<sequence>MSSFSTLNTALTALNAQRQAIAITGQNLANVNTDGYTRQRVSMSAIPSSSPATLAHGASIASGGVVATSIERLGDTFLEMRLRQTTSSASALSEVGSAWSVLEKGLNEPADGLSKTLGAFFDAWQDLSNSPDSTPVRSVLLEQAGTLTSSLAEAYGTVEAQWETARAKADTTATAVNTAAAQVADLNRQITAITVSGGSANELIDARATLLTQLSGLVGAEAKDRADGTVDVMIGGNALVRGSASSEVEVRGTTDFSDISGLSDPSAAADPVRLVWSADPARAVEVPGGALGGILEVVSADGPLASLAQTYNALAEDLASTAAGSINALHSSAYTTSGAQGGAFFTLDGAEPDAPAVKRLALAVASTDGIAAAADDGGGSGSKDGSVADAISQITTSTDLWSAAVATIGVQSARAQSLANTSETSRASAQEQLLAGTSVDESEETTNLIAYQRAFQAAARLTTVVDDLLDTLINRMAL</sequence>
<evidence type="ECO:0000256" key="3">
    <source>
        <dbReference type="ARBA" id="ARBA00009677"/>
    </source>
</evidence>
<keyword evidence="10" id="KW-0966">Cell projection</keyword>
<dbReference type="Pfam" id="PF22638">
    <property type="entry name" value="FlgK_D1"/>
    <property type="match status" value="1"/>
</dbReference>
<dbReference type="InterPro" id="IPR001444">
    <property type="entry name" value="Flag_bb_rod_N"/>
</dbReference>
<evidence type="ECO:0000259" key="8">
    <source>
        <dbReference type="Pfam" id="PF06429"/>
    </source>
</evidence>
<evidence type="ECO:0000313" key="10">
    <source>
        <dbReference type="EMBL" id="MFC7581203.1"/>
    </source>
</evidence>
<dbReference type="RefSeq" id="WP_380974269.1">
    <property type="nucleotide sequence ID" value="NZ_JBHTEF010000001.1"/>
</dbReference>
<keyword evidence="6" id="KW-0975">Bacterial flagellum</keyword>
<keyword evidence="11" id="KW-1185">Reference proteome</keyword>